<evidence type="ECO:0000313" key="1">
    <source>
        <dbReference type="EMBL" id="GAA2704098.1"/>
    </source>
</evidence>
<dbReference type="Proteomes" id="UP001499989">
    <property type="component" value="Unassembled WGS sequence"/>
</dbReference>
<proteinExistence type="predicted"/>
<sequence>MLPNAPAMTSTNHYTALLPHTPHTAALAQDFISSVLSVWGIDGAESDCHKSLSALLDQADHLAPSTVQVSIERLPEGSVRIEITPGATQMRSGALGNQGPSPF</sequence>
<dbReference type="EMBL" id="BAAASK010000046">
    <property type="protein sequence ID" value="GAA2704098.1"/>
    <property type="molecule type" value="Genomic_DNA"/>
</dbReference>
<keyword evidence="2" id="KW-1185">Reference proteome</keyword>
<comment type="caution">
    <text evidence="1">The sequence shown here is derived from an EMBL/GenBank/DDBJ whole genome shotgun (WGS) entry which is preliminary data.</text>
</comment>
<organism evidence="1 2">
    <name type="scientific">Streptomyces violaceolatus</name>
    <dbReference type="NCBI Taxonomy" id="67378"/>
    <lineage>
        <taxon>Bacteria</taxon>
        <taxon>Bacillati</taxon>
        <taxon>Actinomycetota</taxon>
        <taxon>Actinomycetes</taxon>
        <taxon>Kitasatosporales</taxon>
        <taxon>Streptomycetaceae</taxon>
        <taxon>Streptomyces</taxon>
        <taxon>Streptomyces violaceoruber group</taxon>
    </lineage>
</organism>
<protein>
    <submittedName>
        <fullName evidence="1">Uncharacterized protein</fullName>
    </submittedName>
</protein>
<reference evidence="1 2" key="1">
    <citation type="journal article" date="2019" name="Int. J. Syst. Evol. Microbiol.">
        <title>The Global Catalogue of Microorganisms (GCM) 10K type strain sequencing project: providing services to taxonomists for standard genome sequencing and annotation.</title>
        <authorList>
            <consortium name="The Broad Institute Genomics Platform"/>
            <consortium name="The Broad Institute Genome Sequencing Center for Infectious Disease"/>
            <person name="Wu L."/>
            <person name="Ma J."/>
        </authorList>
    </citation>
    <scope>NUCLEOTIDE SEQUENCE [LARGE SCALE GENOMIC DNA]</scope>
    <source>
        <strain evidence="1 2">JCM 4531</strain>
    </source>
</reference>
<name>A0ABN3TH74_9ACTN</name>
<accession>A0ABN3TH74</accession>
<evidence type="ECO:0000313" key="2">
    <source>
        <dbReference type="Proteomes" id="UP001499989"/>
    </source>
</evidence>
<gene>
    <name evidence="1" type="ORF">GCM10010310_77440</name>
</gene>